<protein>
    <submittedName>
        <fullName evidence="2">Oligoendopeptidase F</fullName>
    </submittedName>
</protein>
<keyword evidence="1" id="KW-1185">Reference proteome</keyword>
<evidence type="ECO:0000313" key="1">
    <source>
        <dbReference type="Proteomes" id="UP000095281"/>
    </source>
</evidence>
<accession>A0A1I8BTW3</accession>
<proteinExistence type="predicted"/>
<dbReference type="WBParaSite" id="MhA1_Contig62.frz3.gene1">
    <property type="protein sequence ID" value="MhA1_Contig62.frz3.gene1"/>
    <property type="gene ID" value="MhA1_Contig62.frz3.gene1"/>
</dbReference>
<dbReference type="AlphaFoldDB" id="A0A1I8BTW3"/>
<dbReference type="Proteomes" id="UP000095281">
    <property type="component" value="Unplaced"/>
</dbReference>
<evidence type="ECO:0000313" key="2">
    <source>
        <dbReference type="WBParaSite" id="MhA1_Contig62.frz3.gene1"/>
    </source>
</evidence>
<organism evidence="1 2">
    <name type="scientific">Meloidogyne hapla</name>
    <name type="common">Root-knot nematode worm</name>
    <dbReference type="NCBI Taxonomy" id="6305"/>
    <lineage>
        <taxon>Eukaryota</taxon>
        <taxon>Metazoa</taxon>
        <taxon>Ecdysozoa</taxon>
        <taxon>Nematoda</taxon>
        <taxon>Chromadorea</taxon>
        <taxon>Rhabditida</taxon>
        <taxon>Tylenchina</taxon>
        <taxon>Tylenchomorpha</taxon>
        <taxon>Tylenchoidea</taxon>
        <taxon>Meloidogynidae</taxon>
        <taxon>Meloidogyninae</taxon>
        <taxon>Meloidogyne</taxon>
    </lineage>
</organism>
<name>A0A1I8BTW3_MELHA</name>
<sequence length="113" mass="13790">MDTELFEIEPEKLVEEIIERFDRISNKSDDLTEKFKIISEETFAFLNLAVPLGDLLQNNLDIATKNESHEYKALKRLNEYLNYQLDRLSTRYYRYFDVEEMDYELRQFDNVWF</sequence>
<reference evidence="2" key="1">
    <citation type="submission" date="2016-11" db="UniProtKB">
        <authorList>
            <consortium name="WormBaseParasite"/>
        </authorList>
    </citation>
    <scope>IDENTIFICATION</scope>
</reference>